<organism evidence="11 12">
    <name type="scientific">Geofilum rubicundum JCM 15548</name>
    <dbReference type="NCBI Taxonomy" id="1236989"/>
    <lineage>
        <taxon>Bacteria</taxon>
        <taxon>Pseudomonadati</taxon>
        <taxon>Bacteroidota</taxon>
        <taxon>Bacteroidia</taxon>
        <taxon>Marinilabiliales</taxon>
        <taxon>Marinilabiliaceae</taxon>
        <taxon>Geofilum</taxon>
    </lineage>
</organism>
<sequence>MLIKVCGMKYAANIALLSPLKPDFMGFIFYKKSPRYVHGLLPPAVVSDIPKPIKKTGVFVNATQEEILAMADLYQLDAIQLHGQESPTLCQDLKDLGYIVLKAFHLKNENDMAATSPYEGACDFFLFDTPSSAHGGTGQKFSWQLLEAYQGTCPYFLSGGIGPDDAKTLKNLSTIQPMGIDINSRFEREPGLKNIGAIQTFIEQLELPK</sequence>
<dbReference type="HAMAP" id="MF_00135">
    <property type="entry name" value="PRAI"/>
    <property type="match status" value="1"/>
</dbReference>
<evidence type="ECO:0000256" key="2">
    <source>
        <dbReference type="ARBA" id="ARBA00004664"/>
    </source>
</evidence>
<keyword evidence="8 9" id="KW-0413">Isomerase</keyword>
<dbReference type="Proteomes" id="UP000032900">
    <property type="component" value="Unassembled WGS sequence"/>
</dbReference>
<comment type="similarity">
    <text evidence="9">Belongs to the TrpF family.</text>
</comment>
<dbReference type="RefSeq" id="WP_062126530.1">
    <property type="nucleotide sequence ID" value="NZ_BAZW01000034.1"/>
</dbReference>
<dbReference type="UniPathway" id="UPA00035">
    <property type="reaction ID" value="UER00042"/>
</dbReference>
<feature type="domain" description="N-(5'phosphoribosyl) anthranilate isomerase (PRAI)" evidence="10">
    <location>
        <begin position="4"/>
        <end position="203"/>
    </location>
</feature>
<keyword evidence="7 9" id="KW-0057">Aromatic amino acid biosynthesis</keyword>
<evidence type="ECO:0000313" key="12">
    <source>
        <dbReference type="Proteomes" id="UP000032900"/>
    </source>
</evidence>
<proteinExistence type="inferred from homology"/>
<evidence type="ECO:0000256" key="7">
    <source>
        <dbReference type="ARBA" id="ARBA00023141"/>
    </source>
</evidence>
<evidence type="ECO:0000256" key="8">
    <source>
        <dbReference type="ARBA" id="ARBA00023235"/>
    </source>
</evidence>
<dbReference type="AlphaFoldDB" id="A0A0E9M0Q8"/>
<evidence type="ECO:0000259" key="10">
    <source>
        <dbReference type="Pfam" id="PF00697"/>
    </source>
</evidence>
<name>A0A0E9M0Q8_9BACT</name>
<accession>A0A0E9M0Q8</accession>
<dbReference type="Gene3D" id="3.20.20.70">
    <property type="entry name" value="Aldolase class I"/>
    <property type="match status" value="1"/>
</dbReference>
<evidence type="ECO:0000256" key="3">
    <source>
        <dbReference type="ARBA" id="ARBA00012572"/>
    </source>
</evidence>
<evidence type="ECO:0000256" key="4">
    <source>
        <dbReference type="ARBA" id="ARBA00022272"/>
    </source>
</evidence>
<dbReference type="Pfam" id="PF00697">
    <property type="entry name" value="PRAI"/>
    <property type="match status" value="1"/>
</dbReference>
<gene>
    <name evidence="9" type="primary">trpF</name>
    <name evidence="11" type="ORF">JCM15548_13279</name>
</gene>
<dbReference type="SUPFAM" id="SSF51366">
    <property type="entry name" value="Ribulose-phoshate binding barrel"/>
    <property type="match status" value="1"/>
</dbReference>
<dbReference type="PANTHER" id="PTHR42894:SF1">
    <property type="entry name" value="N-(5'-PHOSPHORIBOSYL)ANTHRANILATE ISOMERASE"/>
    <property type="match status" value="1"/>
</dbReference>
<evidence type="ECO:0000256" key="5">
    <source>
        <dbReference type="ARBA" id="ARBA00022605"/>
    </source>
</evidence>
<dbReference type="InterPro" id="IPR013785">
    <property type="entry name" value="Aldolase_TIM"/>
</dbReference>
<protein>
    <recommendedName>
        <fullName evidence="4 9">N-(5'-phosphoribosyl)anthranilate isomerase</fullName>
        <shortName evidence="9">PRAI</shortName>
        <ecNumber evidence="3 9">5.3.1.24</ecNumber>
    </recommendedName>
</protein>
<dbReference type="GO" id="GO:0000162">
    <property type="term" value="P:L-tryptophan biosynthetic process"/>
    <property type="evidence" value="ECO:0007669"/>
    <property type="project" value="UniProtKB-UniRule"/>
</dbReference>
<dbReference type="GO" id="GO:0004640">
    <property type="term" value="F:phosphoribosylanthranilate isomerase activity"/>
    <property type="evidence" value="ECO:0007669"/>
    <property type="project" value="UniProtKB-UniRule"/>
</dbReference>
<dbReference type="InterPro" id="IPR011060">
    <property type="entry name" value="RibuloseP-bd_barrel"/>
</dbReference>
<dbReference type="EC" id="5.3.1.24" evidence="3 9"/>
<comment type="pathway">
    <text evidence="2 9">Amino-acid biosynthesis; L-tryptophan biosynthesis; L-tryptophan from chorismate: step 3/5.</text>
</comment>
<dbReference type="PANTHER" id="PTHR42894">
    <property type="entry name" value="N-(5'-PHOSPHORIBOSYL)ANTHRANILATE ISOMERASE"/>
    <property type="match status" value="1"/>
</dbReference>
<keyword evidence="6 9" id="KW-0822">Tryptophan biosynthesis</keyword>
<keyword evidence="12" id="KW-1185">Reference proteome</keyword>
<evidence type="ECO:0000256" key="9">
    <source>
        <dbReference type="HAMAP-Rule" id="MF_00135"/>
    </source>
</evidence>
<dbReference type="CDD" id="cd00405">
    <property type="entry name" value="PRAI"/>
    <property type="match status" value="1"/>
</dbReference>
<reference evidence="11 12" key="1">
    <citation type="journal article" date="2015" name="Microbes Environ.">
        <title>Distribution and evolution of nitrogen fixation genes in the phylum bacteroidetes.</title>
        <authorList>
            <person name="Inoue J."/>
            <person name="Oshima K."/>
            <person name="Suda W."/>
            <person name="Sakamoto M."/>
            <person name="Iino T."/>
            <person name="Noda S."/>
            <person name="Hongoh Y."/>
            <person name="Hattori M."/>
            <person name="Ohkuma M."/>
        </authorList>
    </citation>
    <scope>NUCLEOTIDE SEQUENCE [LARGE SCALE GENOMIC DNA]</scope>
    <source>
        <strain evidence="11">JCM 15548</strain>
    </source>
</reference>
<keyword evidence="5 9" id="KW-0028">Amino-acid biosynthesis</keyword>
<evidence type="ECO:0000313" key="11">
    <source>
        <dbReference type="EMBL" id="GAO30956.1"/>
    </source>
</evidence>
<evidence type="ECO:0000256" key="1">
    <source>
        <dbReference type="ARBA" id="ARBA00001164"/>
    </source>
</evidence>
<dbReference type="InterPro" id="IPR001240">
    <property type="entry name" value="PRAI_dom"/>
</dbReference>
<comment type="catalytic activity">
    <reaction evidence="1 9">
        <text>N-(5-phospho-beta-D-ribosyl)anthranilate = 1-(2-carboxyphenylamino)-1-deoxy-D-ribulose 5-phosphate</text>
        <dbReference type="Rhea" id="RHEA:21540"/>
        <dbReference type="ChEBI" id="CHEBI:18277"/>
        <dbReference type="ChEBI" id="CHEBI:58613"/>
        <dbReference type="EC" id="5.3.1.24"/>
    </reaction>
</comment>
<comment type="caution">
    <text evidence="11">The sequence shown here is derived from an EMBL/GenBank/DDBJ whole genome shotgun (WGS) entry which is preliminary data.</text>
</comment>
<dbReference type="InterPro" id="IPR044643">
    <property type="entry name" value="TrpF_fam"/>
</dbReference>
<dbReference type="EMBL" id="BAZW01000034">
    <property type="protein sequence ID" value="GAO30956.1"/>
    <property type="molecule type" value="Genomic_DNA"/>
</dbReference>
<dbReference type="OrthoDB" id="9786954at2"/>
<dbReference type="STRING" id="1236989.JCM15548_13279"/>
<evidence type="ECO:0000256" key="6">
    <source>
        <dbReference type="ARBA" id="ARBA00022822"/>
    </source>
</evidence>